<comment type="caution">
    <text evidence="1">The sequence shown here is derived from an EMBL/GenBank/DDBJ whole genome shotgun (WGS) entry which is preliminary data.</text>
</comment>
<reference evidence="1 2" key="1">
    <citation type="journal article" date="2023" name="Nucleic Acids Res.">
        <title>The hologenome of Daphnia magna reveals possible DNA methylation and microbiome-mediated evolution of the host genome.</title>
        <authorList>
            <person name="Chaturvedi A."/>
            <person name="Li X."/>
            <person name="Dhandapani V."/>
            <person name="Marshall H."/>
            <person name="Kissane S."/>
            <person name="Cuenca-Cambronero M."/>
            <person name="Asole G."/>
            <person name="Calvet F."/>
            <person name="Ruiz-Romero M."/>
            <person name="Marangio P."/>
            <person name="Guigo R."/>
            <person name="Rago D."/>
            <person name="Mirbahai L."/>
            <person name="Eastwood N."/>
            <person name="Colbourne J.K."/>
            <person name="Zhou J."/>
            <person name="Mallon E."/>
            <person name="Orsini L."/>
        </authorList>
    </citation>
    <scope>NUCLEOTIDE SEQUENCE [LARGE SCALE GENOMIC DNA]</scope>
    <source>
        <strain evidence="1">LRV0_1</strain>
    </source>
</reference>
<organism evidence="1 2">
    <name type="scientific">Daphnia magna</name>
    <dbReference type="NCBI Taxonomy" id="35525"/>
    <lineage>
        <taxon>Eukaryota</taxon>
        <taxon>Metazoa</taxon>
        <taxon>Ecdysozoa</taxon>
        <taxon>Arthropoda</taxon>
        <taxon>Crustacea</taxon>
        <taxon>Branchiopoda</taxon>
        <taxon>Diplostraca</taxon>
        <taxon>Cladocera</taxon>
        <taxon>Anomopoda</taxon>
        <taxon>Daphniidae</taxon>
        <taxon>Daphnia</taxon>
    </lineage>
</organism>
<dbReference type="Proteomes" id="UP001234178">
    <property type="component" value="Unassembled WGS sequence"/>
</dbReference>
<evidence type="ECO:0008006" key="3">
    <source>
        <dbReference type="Google" id="ProtNLM"/>
    </source>
</evidence>
<protein>
    <recommendedName>
        <fullName evidence="3">Cuticle protein</fullName>
    </recommendedName>
</protein>
<dbReference type="EMBL" id="JAOYFB010000004">
    <property type="protein sequence ID" value="KAK4014783.1"/>
    <property type="molecule type" value="Genomic_DNA"/>
</dbReference>
<accession>A0ABQ9ZPR1</accession>
<keyword evidence="2" id="KW-1185">Reference proteome</keyword>
<proteinExistence type="predicted"/>
<gene>
    <name evidence="1" type="ORF">OUZ56_027291</name>
</gene>
<name>A0ABQ9ZPR1_9CRUS</name>
<evidence type="ECO:0000313" key="1">
    <source>
        <dbReference type="EMBL" id="KAK4014783.1"/>
    </source>
</evidence>
<sequence length="181" mass="20748">MPNWHLRVGDCLLLAGLICVDTFNRLCWLLFVKSEITWLINQLSFSRNYWRRWELDNLGRCQAAKNGQIRQFFNCFHPLPTLNMKFLIAFAFVALVAVANADDDYDKPYSTSYYSVPSYSAPAYKAPSYSAPATKLSAPTYTKKVVVYPPPHYETVQYAGYTRAGKKGKKTVPVYKTVDKY</sequence>
<evidence type="ECO:0000313" key="2">
    <source>
        <dbReference type="Proteomes" id="UP001234178"/>
    </source>
</evidence>